<dbReference type="Pfam" id="PF07690">
    <property type="entry name" value="MFS_1"/>
    <property type="match status" value="1"/>
</dbReference>
<evidence type="ECO:0000313" key="9">
    <source>
        <dbReference type="EMBL" id="SHK99086.1"/>
    </source>
</evidence>
<evidence type="ECO:0000313" key="11">
    <source>
        <dbReference type="Proteomes" id="UP000198940"/>
    </source>
</evidence>
<dbReference type="Proteomes" id="UP000198940">
    <property type="component" value="Unassembled WGS sequence"/>
</dbReference>
<protein>
    <submittedName>
        <fullName evidence="9">Predicted arabinose efflux permease, MFS family</fullName>
    </submittedName>
</protein>
<dbReference type="RefSeq" id="WP_083569675.1">
    <property type="nucleotide sequence ID" value="NZ_FOKU01000004.1"/>
</dbReference>
<dbReference type="PANTHER" id="PTHR43124:SF3">
    <property type="entry name" value="CHLORAMPHENICOL EFFLUX PUMP RV0191"/>
    <property type="match status" value="1"/>
</dbReference>
<dbReference type="GO" id="GO:0005886">
    <property type="term" value="C:plasma membrane"/>
    <property type="evidence" value="ECO:0007669"/>
    <property type="project" value="UniProtKB-SubCell"/>
</dbReference>
<organism evidence="9 10">
    <name type="scientific">Flagellimonas taeanensis</name>
    <dbReference type="NCBI Taxonomy" id="1005926"/>
    <lineage>
        <taxon>Bacteria</taxon>
        <taxon>Pseudomonadati</taxon>
        <taxon>Bacteroidota</taxon>
        <taxon>Flavobacteriia</taxon>
        <taxon>Flavobacteriales</taxon>
        <taxon>Flavobacteriaceae</taxon>
        <taxon>Flagellimonas</taxon>
    </lineage>
</organism>
<feature type="transmembrane region" description="Helical" evidence="6">
    <location>
        <begin position="393"/>
        <end position="415"/>
    </location>
</feature>
<feature type="transmembrane region" description="Helical" evidence="6">
    <location>
        <begin position="356"/>
        <end position="381"/>
    </location>
</feature>
<feature type="transmembrane region" description="Helical" evidence="6">
    <location>
        <begin position="90"/>
        <end position="113"/>
    </location>
</feature>
<dbReference type="InterPro" id="IPR050189">
    <property type="entry name" value="MFS_Efflux_Transporters"/>
</dbReference>
<feature type="transmembrane region" description="Helical" evidence="6">
    <location>
        <begin position="119"/>
        <end position="137"/>
    </location>
</feature>
<evidence type="ECO:0000256" key="4">
    <source>
        <dbReference type="ARBA" id="ARBA00022989"/>
    </source>
</evidence>
<evidence type="ECO:0000313" key="10">
    <source>
        <dbReference type="Proteomes" id="UP000184031"/>
    </source>
</evidence>
<feature type="domain" description="Major facilitator superfamily (MFS) profile" evidence="7">
    <location>
        <begin position="23"/>
        <end position="420"/>
    </location>
</feature>
<evidence type="ECO:0000256" key="5">
    <source>
        <dbReference type="ARBA" id="ARBA00023136"/>
    </source>
</evidence>
<dbReference type="PROSITE" id="PS50850">
    <property type="entry name" value="MFS"/>
    <property type="match status" value="1"/>
</dbReference>
<dbReference type="AlphaFoldDB" id="A0A1M6WZH6"/>
<keyword evidence="3 6" id="KW-0812">Transmembrane</keyword>
<reference evidence="9 10" key="1">
    <citation type="submission" date="2016-11" db="EMBL/GenBank/DDBJ databases">
        <authorList>
            <person name="Varghese N."/>
            <person name="Submissions S."/>
        </authorList>
    </citation>
    <scope>NUCLEOTIDE SEQUENCE [LARGE SCALE GENOMIC DNA]</scope>
    <source>
        <strain evidence="9 10">CGMCC 1.12174</strain>
        <strain evidence="8 11">DSM 26351</strain>
    </source>
</reference>
<sequence length="432" mass="45646">MNRPLVSHPNENILLSGWRRTAFLITLVLVSIFSQIDRVLPFILGESIKLDLGLNDTQLGLLTGVAFSVCYSLASLPLARIADKGWAKQVLVLCLLLWSAMTVLGGLAFGFVLLAFSRFGVALGEAGGTPASHAMIVDRIPAAFRGRAIGLFAMGIPLGTMIGFALGGWISDHLGWRYAFIGAGVLGLLVVLLVLLFTKGNYGMLRSRANDEGFLVSAKKMFSKPSFVWLFIVANLLGFASAPFYTFTAPFLIRTHGLTVSEVGLSFGLLQGLMGILGTLLGGRWFDRAVKRGSTKLMNPPAVALIIAAVSTMVGLFAPSSFMAIALFVPAMFAFAFLLPFAFGSGHMAAGPGKEALATGIFMMGAGMLSAAISPLLVGMISDAASTEPGGNGLRIGMLVVPLFCVFSSVGCFIASDKLSVCLKIGMNKKKD</sequence>
<dbReference type="EMBL" id="FOKU01000004">
    <property type="protein sequence ID" value="SFB99133.1"/>
    <property type="molecule type" value="Genomic_DNA"/>
</dbReference>
<dbReference type="Proteomes" id="UP000184031">
    <property type="component" value="Unassembled WGS sequence"/>
</dbReference>
<keyword evidence="2" id="KW-1003">Cell membrane</keyword>
<name>A0A1M6WZH6_9FLAO</name>
<evidence type="ECO:0000259" key="7">
    <source>
        <dbReference type="PROSITE" id="PS50850"/>
    </source>
</evidence>
<comment type="caution">
    <text evidence="9">The sequence shown here is derived from an EMBL/GenBank/DDBJ whole genome shotgun (WGS) entry which is preliminary data.</text>
</comment>
<dbReference type="GO" id="GO:0022857">
    <property type="term" value="F:transmembrane transporter activity"/>
    <property type="evidence" value="ECO:0007669"/>
    <property type="project" value="InterPro"/>
</dbReference>
<keyword evidence="5 6" id="KW-0472">Membrane</keyword>
<comment type="subcellular location">
    <subcellularLocation>
        <location evidence="1">Cell membrane</location>
        <topology evidence="1">Multi-pass membrane protein</topology>
    </subcellularLocation>
</comment>
<feature type="transmembrane region" description="Helical" evidence="6">
    <location>
        <begin position="298"/>
        <end position="318"/>
    </location>
</feature>
<dbReference type="SUPFAM" id="SSF103473">
    <property type="entry name" value="MFS general substrate transporter"/>
    <property type="match status" value="1"/>
</dbReference>
<feature type="transmembrane region" description="Helical" evidence="6">
    <location>
        <begin position="324"/>
        <end position="344"/>
    </location>
</feature>
<feature type="transmembrane region" description="Helical" evidence="6">
    <location>
        <begin position="59"/>
        <end position="78"/>
    </location>
</feature>
<dbReference type="Gene3D" id="1.20.1250.20">
    <property type="entry name" value="MFS general substrate transporter like domains"/>
    <property type="match status" value="1"/>
</dbReference>
<dbReference type="OrthoDB" id="9815356at2"/>
<keyword evidence="4 6" id="KW-1133">Transmembrane helix</keyword>
<evidence type="ECO:0000256" key="1">
    <source>
        <dbReference type="ARBA" id="ARBA00004651"/>
    </source>
</evidence>
<feature type="transmembrane region" description="Helical" evidence="6">
    <location>
        <begin position="176"/>
        <end position="198"/>
    </location>
</feature>
<gene>
    <name evidence="8" type="ORF">SAMN04487891_104223</name>
    <name evidence="9" type="ORF">SAMN05216293_2376</name>
</gene>
<feature type="transmembrane region" description="Helical" evidence="6">
    <location>
        <begin position="149"/>
        <end position="170"/>
    </location>
</feature>
<dbReference type="InterPro" id="IPR020846">
    <property type="entry name" value="MFS_dom"/>
</dbReference>
<proteinExistence type="predicted"/>
<accession>A0A1M6WZH6</accession>
<evidence type="ECO:0000256" key="3">
    <source>
        <dbReference type="ARBA" id="ARBA00022692"/>
    </source>
</evidence>
<dbReference type="STRING" id="1055723.SAMN05216293_2376"/>
<dbReference type="EMBL" id="FRAT01000006">
    <property type="protein sequence ID" value="SHK99086.1"/>
    <property type="molecule type" value="Genomic_DNA"/>
</dbReference>
<keyword evidence="11" id="KW-1185">Reference proteome</keyword>
<dbReference type="InterPro" id="IPR011701">
    <property type="entry name" value="MFS"/>
</dbReference>
<feature type="transmembrane region" description="Helical" evidence="6">
    <location>
        <begin position="265"/>
        <end position="286"/>
    </location>
</feature>
<evidence type="ECO:0000256" key="6">
    <source>
        <dbReference type="SAM" id="Phobius"/>
    </source>
</evidence>
<evidence type="ECO:0000313" key="8">
    <source>
        <dbReference type="EMBL" id="SFB99133.1"/>
    </source>
</evidence>
<dbReference type="InterPro" id="IPR036259">
    <property type="entry name" value="MFS_trans_sf"/>
</dbReference>
<feature type="transmembrane region" description="Helical" evidence="6">
    <location>
        <begin position="21"/>
        <end position="44"/>
    </location>
</feature>
<dbReference type="PANTHER" id="PTHR43124">
    <property type="entry name" value="PURINE EFFLUX PUMP PBUE"/>
    <property type="match status" value="1"/>
</dbReference>
<evidence type="ECO:0000256" key="2">
    <source>
        <dbReference type="ARBA" id="ARBA00022475"/>
    </source>
</evidence>
<feature type="transmembrane region" description="Helical" evidence="6">
    <location>
        <begin position="227"/>
        <end position="253"/>
    </location>
</feature>